<dbReference type="InterPro" id="IPR018650">
    <property type="entry name" value="STSV1_Orf64"/>
</dbReference>
<dbReference type="EMBL" id="LSCV01000035">
    <property type="protein sequence ID" value="KXB39915.1"/>
    <property type="molecule type" value="Genomic_DNA"/>
</dbReference>
<keyword evidence="3" id="KW-1185">Reference proteome</keyword>
<dbReference type="Pfam" id="PF09852">
    <property type="entry name" value="DUF2079"/>
    <property type="match status" value="1"/>
</dbReference>
<comment type="caution">
    <text evidence="2">The sequence shown here is derived from an EMBL/GenBank/DDBJ whole genome shotgun (WGS) entry which is preliminary data.</text>
</comment>
<dbReference type="PATRIC" id="fig|1497955.3.peg.1062"/>
<dbReference type="AlphaFoldDB" id="A0A133Y9U0"/>
<reference evidence="3" key="1">
    <citation type="submission" date="2016-01" db="EMBL/GenBank/DDBJ databases">
        <authorList>
            <person name="Mitreva M."/>
            <person name="Pepin K.H."/>
            <person name="Mihindukulasuriya K.A."/>
            <person name="Fulton R."/>
            <person name="Fronick C."/>
            <person name="O'Laughlin M."/>
            <person name="Miner T."/>
            <person name="Herter B."/>
            <person name="Rosa B.A."/>
            <person name="Cordes M."/>
            <person name="Tomlinson C."/>
            <person name="Wollam A."/>
            <person name="Palsikar V.B."/>
            <person name="Mardis E.R."/>
            <person name="Wilson R.K."/>
        </authorList>
    </citation>
    <scope>NUCLEOTIDE SEQUENCE [LARGE SCALE GENOMIC DNA]</scope>
    <source>
        <strain evidence="3">KA00274</strain>
    </source>
</reference>
<gene>
    <name evidence="2" type="ORF">HMPREF1872_01091</name>
</gene>
<keyword evidence="1" id="KW-0812">Transmembrane</keyword>
<feature type="transmembrane region" description="Helical" evidence="1">
    <location>
        <begin position="200"/>
        <end position="220"/>
    </location>
</feature>
<keyword evidence="1" id="KW-1133">Transmembrane helix</keyword>
<dbReference type="RefSeq" id="WP_066714573.1">
    <property type="nucleotide sequence ID" value="NZ_JARFNM010000001.1"/>
</dbReference>
<protein>
    <recommendedName>
        <fullName evidence="4">DUF2079 domain-containing protein</fullName>
    </recommendedName>
</protein>
<evidence type="ECO:0000313" key="2">
    <source>
        <dbReference type="EMBL" id="KXB39915.1"/>
    </source>
</evidence>
<evidence type="ECO:0000313" key="3">
    <source>
        <dbReference type="Proteomes" id="UP000070080"/>
    </source>
</evidence>
<feature type="transmembrane region" description="Helical" evidence="1">
    <location>
        <begin position="314"/>
        <end position="331"/>
    </location>
</feature>
<dbReference type="Proteomes" id="UP000070080">
    <property type="component" value="Unassembled WGS sequence"/>
</dbReference>
<feature type="transmembrane region" description="Helical" evidence="1">
    <location>
        <begin position="26"/>
        <end position="49"/>
    </location>
</feature>
<evidence type="ECO:0008006" key="4">
    <source>
        <dbReference type="Google" id="ProtNLM"/>
    </source>
</evidence>
<feature type="transmembrane region" description="Helical" evidence="1">
    <location>
        <begin position="401"/>
        <end position="418"/>
    </location>
</feature>
<feature type="transmembrane region" description="Helical" evidence="1">
    <location>
        <begin position="247"/>
        <end position="267"/>
    </location>
</feature>
<keyword evidence="1" id="KW-0472">Membrane</keyword>
<name>A0A133Y9U0_9FIRM</name>
<accession>A0A133Y9U0</accession>
<sequence length="524" mass="60858">MMEQNFYLPNKGRRRLPFNYPGTWRQLVFCFIAIHFITLSAFMCARVAALSTPTYDMGLFVQMFHYMRRVGLALTTLERDMLLSHFNVHMSPIYYLFLPFFWIWPTAYCLQILQTATVLLALVPLSKLLQNELKLSANWRYTIYLLYVYAPAITGSNFYDLHENCFLPVCLFSLILANWQGNKLKVALFTCLTLAIKEDAMLYVCCLGVYFACKCIASYYQQAKEGAKTWYERSQTSVRLYFKQDKFYFVWQVIVPLVYFALVVYYLNHVGRGAMVNRFDNLLLPGQKGLIAIAFNFILHPVFILKQIFTPDKLRYLLTILLALGGIPLWQKHWFNYLLFGPLVVMNLLSNYSFQHSLIFQYNYGSSALLIYLTALSLANWQTKITNSSNKKRFLKTFTNSLIAVAVCCALIFTSGLLREISYSWRSYHEKLDYYQSLHAKLAAIPRNKVVIADTFLTTDLADISELYDLGYHCDKKADRKIDLVVAFRNGKQTKEIVNQYRRLGYIENKSLSSKDLVVLQKNA</sequence>
<feature type="transmembrane region" description="Helical" evidence="1">
    <location>
        <begin position="110"/>
        <end position="129"/>
    </location>
</feature>
<dbReference type="STRING" id="1497955.HMPREF1872_01091"/>
<dbReference type="OrthoDB" id="2210955at2"/>
<organism evidence="2 3">
    <name type="scientific">Amygdalobacter nucleatus</name>
    <dbReference type="NCBI Taxonomy" id="3029274"/>
    <lineage>
        <taxon>Bacteria</taxon>
        <taxon>Bacillati</taxon>
        <taxon>Bacillota</taxon>
        <taxon>Clostridia</taxon>
        <taxon>Eubacteriales</taxon>
        <taxon>Oscillospiraceae</taxon>
        <taxon>Amygdalobacter</taxon>
    </lineage>
</organism>
<feature type="transmembrane region" description="Helical" evidence="1">
    <location>
        <begin position="361"/>
        <end position="381"/>
    </location>
</feature>
<feature type="transmembrane region" description="Helical" evidence="1">
    <location>
        <begin position="141"/>
        <end position="159"/>
    </location>
</feature>
<proteinExistence type="predicted"/>
<feature type="transmembrane region" description="Helical" evidence="1">
    <location>
        <begin position="287"/>
        <end position="305"/>
    </location>
</feature>
<evidence type="ECO:0000256" key="1">
    <source>
        <dbReference type="SAM" id="Phobius"/>
    </source>
</evidence>